<dbReference type="GO" id="GO:0005886">
    <property type="term" value="C:plasma membrane"/>
    <property type="evidence" value="ECO:0007669"/>
    <property type="project" value="UniProtKB-SubCell"/>
</dbReference>
<proteinExistence type="inferred from homology"/>
<evidence type="ECO:0000256" key="7">
    <source>
        <dbReference type="RuleBase" id="RU363032"/>
    </source>
</evidence>
<feature type="transmembrane region" description="Helical" evidence="7">
    <location>
        <begin position="239"/>
        <end position="260"/>
    </location>
</feature>
<dbReference type="EMBL" id="QGGY01000014">
    <property type="protein sequence ID" value="PWJ73036.1"/>
    <property type="molecule type" value="Genomic_DNA"/>
</dbReference>
<dbReference type="SUPFAM" id="SSF161098">
    <property type="entry name" value="MetI-like"/>
    <property type="match status" value="1"/>
</dbReference>
<dbReference type="AlphaFoldDB" id="A0AB73SZW2"/>
<feature type="transmembrane region" description="Helical" evidence="7">
    <location>
        <begin position="73"/>
        <end position="93"/>
    </location>
</feature>
<evidence type="ECO:0000313" key="10">
    <source>
        <dbReference type="Proteomes" id="UP000245412"/>
    </source>
</evidence>
<keyword evidence="4 7" id="KW-0812">Transmembrane</keyword>
<keyword evidence="5 7" id="KW-1133">Transmembrane helix</keyword>
<keyword evidence="3" id="KW-1003">Cell membrane</keyword>
<protein>
    <submittedName>
        <fullName evidence="9">Raffinose/stachyose/melibiose transport system permease protein</fullName>
    </submittedName>
</protein>
<evidence type="ECO:0000256" key="6">
    <source>
        <dbReference type="ARBA" id="ARBA00023136"/>
    </source>
</evidence>
<sequence length="276" mass="30500">MKQKAKTVIITAALLLFALVCIYPLIYLLFYSLKTNDEIFFLNPFGFPEHPLFENYKTAVSAFNILGYYKNSIIVTLVSIAGVMVLAVPFAYGTTRMRWKLKNTAATYLMMGLFIPIQVIIIPLAILVRQLHMSNTYFALIIPYIAFNVSFASMIIATSFRSLPKEMEESAFIDGASVYRSFFQILMPLVKPAIATAVTFVFLGVWNEYTVASVFISNDAVKTLPVGLAAFTGEHSTEWGAMGACLVMASIPTIIIYAIFSEQVEKALTIGGAVKG</sequence>
<evidence type="ECO:0000313" key="9">
    <source>
        <dbReference type="EMBL" id="PWJ73036.1"/>
    </source>
</evidence>
<keyword evidence="6 7" id="KW-0472">Membrane</keyword>
<evidence type="ECO:0000256" key="1">
    <source>
        <dbReference type="ARBA" id="ARBA00004651"/>
    </source>
</evidence>
<keyword evidence="10" id="KW-1185">Reference proteome</keyword>
<dbReference type="InterPro" id="IPR000515">
    <property type="entry name" value="MetI-like"/>
</dbReference>
<comment type="subcellular location">
    <subcellularLocation>
        <location evidence="1 7">Cell membrane</location>
        <topology evidence="1 7">Multi-pass membrane protein</topology>
    </subcellularLocation>
</comment>
<feature type="transmembrane region" description="Helical" evidence="7">
    <location>
        <begin position="7"/>
        <end position="30"/>
    </location>
</feature>
<dbReference type="Proteomes" id="UP000245412">
    <property type="component" value="Unassembled WGS sequence"/>
</dbReference>
<evidence type="ECO:0000259" key="8">
    <source>
        <dbReference type="PROSITE" id="PS50928"/>
    </source>
</evidence>
<dbReference type="PANTHER" id="PTHR43744:SF8">
    <property type="entry name" value="SN-GLYCEROL-3-PHOSPHATE TRANSPORT SYSTEM PERMEASE PROTEIN UGPE"/>
    <property type="match status" value="1"/>
</dbReference>
<keyword evidence="2 7" id="KW-0813">Transport</keyword>
<reference evidence="9 10" key="1">
    <citation type="submission" date="2018-05" db="EMBL/GenBank/DDBJ databases">
        <authorList>
            <person name="Goeker M."/>
            <person name="Huntemann M."/>
            <person name="Clum A."/>
            <person name="Pillay M."/>
            <person name="Palaniappan K."/>
            <person name="Varghese N."/>
            <person name="Mikhailova N."/>
            <person name="Stamatis D."/>
            <person name="Reddy T."/>
            <person name="Daum C."/>
            <person name="Shapiro N."/>
            <person name="Ivanova N."/>
            <person name="Kyrpides N."/>
            <person name="Woyke T."/>
        </authorList>
    </citation>
    <scope>NUCLEOTIDE SEQUENCE [LARGE SCALE GENOMIC DNA]</scope>
    <source>
        <strain evidence="9 10">DSM 26524</strain>
    </source>
</reference>
<dbReference type="PANTHER" id="PTHR43744">
    <property type="entry name" value="ABC TRANSPORTER PERMEASE PROTEIN MG189-RELATED-RELATED"/>
    <property type="match status" value="1"/>
</dbReference>
<comment type="similarity">
    <text evidence="7">Belongs to the binding-protein-dependent transport system permease family.</text>
</comment>
<evidence type="ECO:0000256" key="2">
    <source>
        <dbReference type="ARBA" id="ARBA00022448"/>
    </source>
</evidence>
<dbReference type="GO" id="GO:0055085">
    <property type="term" value="P:transmembrane transport"/>
    <property type="evidence" value="ECO:0007669"/>
    <property type="project" value="InterPro"/>
</dbReference>
<evidence type="ECO:0000256" key="4">
    <source>
        <dbReference type="ARBA" id="ARBA00022692"/>
    </source>
</evidence>
<dbReference type="PROSITE" id="PS50928">
    <property type="entry name" value="ABC_TM1"/>
    <property type="match status" value="1"/>
</dbReference>
<comment type="caution">
    <text evidence="9">The sequence shown here is derived from an EMBL/GenBank/DDBJ whole genome shotgun (WGS) entry which is preliminary data.</text>
</comment>
<organism evidence="9 10">
    <name type="scientific">Murimonas intestini</name>
    <dbReference type="NCBI Taxonomy" id="1337051"/>
    <lineage>
        <taxon>Bacteria</taxon>
        <taxon>Bacillati</taxon>
        <taxon>Bacillota</taxon>
        <taxon>Clostridia</taxon>
        <taxon>Lachnospirales</taxon>
        <taxon>Lachnospiraceae</taxon>
        <taxon>Murimonas</taxon>
    </lineage>
</organism>
<accession>A0AB73SZW2</accession>
<dbReference type="CDD" id="cd06261">
    <property type="entry name" value="TM_PBP2"/>
    <property type="match status" value="1"/>
</dbReference>
<gene>
    <name evidence="9" type="ORF">C7383_1143</name>
</gene>
<evidence type="ECO:0000256" key="5">
    <source>
        <dbReference type="ARBA" id="ARBA00022989"/>
    </source>
</evidence>
<name>A0AB73SZW2_9FIRM</name>
<evidence type="ECO:0000256" key="3">
    <source>
        <dbReference type="ARBA" id="ARBA00022475"/>
    </source>
</evidence>
<feature type="transmembrane region" description="Helical" evidence="7">
    <location>
        <begin position="181"/>
        <end position="206"/>
    </location>
</feature>
<dbReference type="RefSeq" id="WP_109747903.1">
    <property type="nucleotide sequence ID" value="NZ_CABJAT010000008.1"/>
</dbReference>
<feature type="transmembrane region" description="Helical" evidence="7">
    <location>
        <begin position="138"/>
        <end position="160"/>
    </location>
</feature>
<feature type="domain" description="ABC transmembrane type-1" evidence="8">
    <location>
        <begin position="69"/>
        <end position="260"/>
    </location>
</feature>
<dbReference type="Gene3D" id="1.10.3720.10">
    <property type="entry name" value="MetI-like"/>
    <property type="match status" value="1"/>
</dbReference>
<dbReference type="InterPro" id="IPR035906">
    <property type="entry name" value="MetI-like_sf"/>
</dbReference>
<dbReference type="Pfam" id="PF00528">
    <property type="entry name" value="BPD_transp_1"/>
    <property type="match status" value="1"/>
</dbReference>
<feature type="transmembrane region" description="Helical" evidence="7">
    <location>
        <begin position="105"/>
        <end position="126"/>
    </location>
</feature>